<proteinExistence type="predicted"/>
<dbReference type="AlphaFoldDB" id="A0A067SLX2"/>
<accession>A0A067SLX2</accession>
<dbReference type="Proteomes" id="UP000027222">
    <property type="component" value="Unassembled WGS sequence"/>
</dbReference>
<dbReference type="HOGENOM" id="CLU_1594666_0_0_1"/>
<reference evidence="2" key="1">
    <citation type="journal article" date="2014" name="Proc. Natl. Acad. Sci. U.S.A.">
        <title>Extensive sampling of basidiomycete genomes demonstrates inadequacy of the white-rot/brown-rot paradigm for wood decay fungi.</title>
        <authorList>
            <person name="Riley R."/>
            <person name="Salamov A.A."/>
            <person name="Brown D.W."/>
            <person name="Nagy L.G."/>
            <person name="Floudas D."/>
            <person name="Held B.W."/>
            <person name="Levasseur A."/>
            <person name="Lombard V."/>
            <person name="Morin E."/>
            <person name="Otillar R."/>
            <person name="Lindquist E.A."/>
            <person name="Sun H."/>
            <person name="LaButti K.M."/>
            <person name="Schmutz J."/>
            <person name="Jabbour D."/>
            <person name="Luo H."/>
            <person name="Baker S.E."/>
            <person name="Pisabarro A.G."/>
            <person name="Walton J.D."/>
            <person name="Blanchette R.A."/>
            <person name="Henrissat B."/>
            <person name="Martin F."/>
            <person name="Cullen D."/>
            <person name="Hibbett D.S."/>
            <person name="Grigoriev I.V."/>
        </authorList>
    </citation>
    <scope>NUCLEOTIDE SEQUENCE [LARGE SCALE GENOMIC DNA]</scope>
    <source>
        <strain evidence="2">CBS 339.88</strain>
    </source>
</reference>
<protein>
    <submittedName>
        <fullName evidence="1">Uncharacterized protein</fullName>
    </submittedName>
</protein>
<organism evidence="1 2">
    <name type="scientific">Galerina marginata (strain CBS 339.88)</name>
    <dbReference type="NCBI Taxonomy" id="685588"/>
    <lineage>
        <taxon>Eukaryota</taxon>
        <taxon>Fungi</taxon>
        <taxon>Dikarya</taxon>
        <taxon>Basidiomycota</taxon>
        <taxon>Agaricomycotina</taxon>
        <taxon>Agaricomycetes</taxon>
        <taxon>Agaricomycetidae</taxon>
        <taxon>Agaricales</taxon>
        <taxon>Agaricineae</taxon>
        <taxon>Strophariaceae</taxon>
        <taxon>Galerina</taxon>
    </lineage>
</organism>
<dbReference type="EMBL" id="KL142394">
    <property type="protein sequence ID" value="KDR71002.1"/>
    <property type="molecule type" value="Genomic_DNA"/>
</dbReference>
<name>A0A067SLX2_GALM3</name>
<evidence type="ECO:0000313" key="1">
    <source>
        <dbReference type="EMBL" id="KDR71002.1"/>
    </source>
</evidence>
<keyword evidence="2" id="KW-1185">Reference proteome</keyword>
<gene>
    <name evidence="1" type="ORF">GALMADRAFT_214039</name>
</gene>
<evidence type="ECO:0000313" key="2">
    <source>
        <dbReference type="Proteomes" id="UP000027222"/>
    </source>
</evidence>
<sequence length="167" mass="18970">MSSCVEPIVVLPSPRQKAQNFPQREIVLAEPKIDDDRWFARLFHKHRRVNNIVRMLIKLLFSCSGHRLRSDNPFDEVKLAGYGGGNNTAVDGLAIAGEDGWRIMVRPHCLAPDFQAVWFNFVETQVYCGIGERVGAWLNRDNYGMHINGAGDNLRDKEKLSVLVHLE</sequence>